<dbReference type="InterPro" id="IPR035979">
    <property type="entry name" value="RBD_domain_sf"/>
</dbReference>
<protein>
    <recommendedName>
        <fullName evidence="3">RRM domain-containing protein</fullName>
    </recommendedName>
</protein>
<dbReference type="Gene3D" id="3.30.70.330">
    <property type="match status" value="2"/>
</dbReference>
<evidence type="ECO:0000313" key="4">
    <source>
        <dbReference type="EMBL" id="KAF2228527.1"/>
    </source>
</evidence>
<feature type="region of interest" description="Disordered" evidence="2">
    <location>
        <begin position="1"/>
        <end position="84"/>
    </location>
</feature>
<dbReference type="InterPro" id="IPR050907">
    <property type="entry name" value="SRSF"/>
</dbReference>
<sequence>MSHISKISTEPTTPAKSSEIGIMDAGEPQTNQETNTGLTKDGDPSPASTYGDTAGGDSVPATPLENVQTENSVKHQVCTTTPVRSNEKVRPALLQHDVGNSSPARLAGMVADLSISCITDDTIHAVSSSASDSGLAEGSKALNSSFIVHDSNSTMDDPFTSPAFHHADRSTTLSPDSIVTTRALSASNKTNGNKMDNAVVDSTSLSSPFSPREDRIGQQPSADNAQALYPPDACVFVANLSSARTDEELAASVSHAFGVFGLVWVKIRRDNRHMPYAFCQYENKQNADRAIIEGKNALIDGRKCRTEIAKVQRALYISRHNGESVHEDEVRQLLSVFGAIEKVWLPSETDREMYQLPQGIWVRFAYFQDCRDAHAALRDDSVFRLEQKQERTKTRSQQFMSSGHMHSAPGLHNYKQMGYGSPSSRRNSPAVAGARTSEEGSSLFLGNLPPDITQQELIHIFGKYGSVLSAQVISKASPASSKQNVFAFVDFPNHDTVQNAVDCETGNLNIRGYNVRVEWKVLFDNTRRGGFHGNRSRQGTFSGSPRGRLQLTPTVIQPSLPSFQPPYNMTVAPFGYNHLPQSSTYVSPSSLTGYSSSQGSNTGLLGNRGETSQSATSHFPNMELQPGFLPHFQHHEIGHGAPRVASVHVPFSFDQGQRGLEGGDRLSWQLAYDRYAQEHSQTYSTQYIGPMTSPSNTFTPTYSTDHSHQLHVEGFDETAQETSPSLADPSLSC</sequence>
<name>A0A6A6GS59_VIRVR</name>
<feature type="region of interest" description="Disordered" evidence="2">
    <location>
        <begin position="587"/>
        <end position="620"/>
    </location>
</feature>
<dbReference type="SMART" id="SM00360">
    <property type="entry name" value="RRM"/>
    <property type="match status" value="3"/>
</dbReference>
<keyword evidence="5" id="KW-1185">Reference proteome</keyword>
<evidence type="ECO:0000259" key="3">
    <source>
        <dbReference type="PROSITE" id="PS50102"/>
    </source>
</evidence>
<dbReference type="GO" id="GO:0003723">
    <property type="term" value="F:RNA binding"/>
    <property type="evidence" value="ECO:0007669"/>
    <property type="project" value="UniProtKB-UniRule"/>
</dbReference>
<dbReference type="EMBL" id="ML991917">
    <property type="protein sequence ID" value="KAF2228527.1"/>
    <property type="molecule type" value="Genomic_DNA"/>
</dbReference>
<gene>
    <name evidence="4" type="ORF">EV356DRAFT_581532</name>
</gene>
<dbReference type="Proteomes" id="UP000800092">
    <property type="component" value="Unassembled WGS sequence"/>
</dbReference>
<dbReference type="Pfam" id="PF00076">
    <property type="entry name" value="RRM_1"/>
    <property type="match status" value="2"/>
</dbReference>
<feature type="domain" description="RRM" evidence="3">
    <location>
        <begin position="441"/>
        <end position="522"/>
    </location>
</feature>
<feature type="region of interest" description="Disordered" evidence="2">
    <location>
        <begin position="530"/>
        <end position="549"/>
    </location>
</feature>
<dbReference type="OrthoDB" id="410044at2759"/>
<evidence type="ECO:0000256" key="2">
    <source>
        <dbReference type="SAM" id="MobiDB-lite"/>
    </source>
</evidence>
<dbReference type="PROSITE" id="PS50102">
    <property type="entry name" value="RRM"/>
    <property type="match status" value="2"/>
</dbReference>
<dbReference type="InterPro" id="IPR000504">
    <property type="entry name" value="RRM_dom"/>
</dbReference>
<evidence type="ECO:0000256" key="1">
    <source>
        <dbReference type="PROSITE-ProRule" id="PRU00176"/>
    </source>
</evidence>
<dbReference type="InterPro" id="IPR012677">
    <property type="entry name" value="Nucleotide-bd_a/b_plait_sf"/>
</dbReference>
<reference evidence="4" key="1">
    <citation type="journal article" date="2020" name="Stud. Mycol.">
        <title>101 Dothideomycetes genomes: a test case for predicting lifestyles and emergence of pathogens.</title>
        <authorList>
            <person name="Haridas S."/>
            <person name="Albert R."/>
            <person name="Binder M."/>
            <person name="Bloem J."/>
            <person name="Labutti K."/>
            <person name="Salamov A."/>
            <person name="Andreopoulos B."/>
            <person name="Baker S."/>
            <person name="Barry K."/>
            <person name="Bills G."/>
            <person name="Bluhm B."/>
            <person name="Cannon C."/>
            <person name="Castanera R."/>
            <person name="Culley D."/>
            <person name="Daum C."/>
            <person name="Ezra D."/>
            <person name="Gonzalez J."/>
            <person name="Henrissat B."/>
            <person name="Kuo A."/>
            <person name="Liang C."/>
            <person name="Lipzen A."/>
            <person name="Lutzoni F."/>
            <person name="Magnuson J."/>
            <person name="Mondo S."/>
            <person name="Nolan M."/>
            <person name="Ohm R."/>
            <person name="Pangilinan J."/>
            <person name="Park H.-J."/>
            <person name="Ramirez L."/>
            <person name="Alfaro M."/>
            <person name="Sun H."/>
            <person name="Tritt A."/>
            <person name="Yoshinaga Y."/>
            <person name="Zwiers L.-H."/>
            <person name="Turgeon B."/>
            <person name="Goodwin S."/>
            <person name="Spatafora J."/>
            <person name="Crous P."/>
            <person name="Grigoriev I."/>
        </authorList>
    </citation>
    <scope>NUCLEOTIDE SEQUENCE</scope>
    <source>
        <strain evidence="4">Tuck. ex Michener</strain>
    </source>
</reference>
<feature type="compositionally biased region" description="Polar residues" evidence="2">
    <location>
        <begin position="187"/>
        <end position="209"/>
    </location>
</feature>
<organism evidence="4 5">
    <name type="scientific">Viridothelium virens</name>
    <name type="common">Speckled blister lichen</name>
    <name type="synonym">Trypethelium virens</name>
    <dbReference type="NCBI Taxonomy" id="1048519"/>
    <lineage>
        <taxon>Eukaryota</taxon>
        <taxon>Fungi</taxon>
        <taxon>Dikarya</taxon>
        <taxon>Ascomycota</taxon>
        <taxon>Pezizomycotina</taxon>
        <taxon>Dothideomycetes</taxon>
        <taxon>Dothideomycetes incertae sedis</taxon>
        <taxon>Trypetheliales</taxon>
        <taxon>Trypetheliaceae</taxon>
        <taxon>Viridothelium</taxon>
    </lineage>
</organism>
<proteinExistence type="predicted"/>
<feature type="compositionally biased region" description="Low complexity" evidence="2">
    <location>
        <begin position="587"/>
        <end position="600"/>
    </location>
</feature>
<feature type="domain" description="RRM" evidence="3">
    <location>
        <begin position="233"/>
        <end position="311"/>
    </location>
</feature>
<dbReference type="PANTHER" id="PTHR23147">
    <property type="entry name" value="SERINE/ARGININE RICH SPLICING FACTOR"/>
    <property type="match status" value="1"/>
</dbReference>
<feature type="compositionally biased region" description="Polar residues" evidence="2">
    <location>
        <begin position="601"/>
        <end position="619"/>
    </location>
</feature>
<dbReference type="SUPFAM" id="SSF54928">
    <property type="entry name" value="RNA-binding domain, RBD"/>
    <property type="match status" value="2"/>
</dbReference>
<dbReference type="AlphaFoldDB" id="A0A6A6GS59"/>
<feature type="region of interest" description="Disordered" evidence="2">
    <location>
        <begin position="187"/>
        <end position="224"/>
    </location>
</feature>
<feature type="region of interest" description="Disordered" evidence="2">
    <location>
        <begin position="388"/>
        <end position="407"/>
    </location>
</feature>
<accession>A0A6A6GS59</accession>
<keyword evidence="1" id="KW-0694">RNA-binding</keyword>
<feature type="compositionally biased region" description="Polar residues" evidence="2">
    <location>
        <begin position="1"/>
        <end position="16"/>
    </location>
</feature>
<dbReference type="CDD" id="cd00590">
    <property type="entry name" value="RRM_SF"/>
    <property type="match status" value="1"/>
</dbReference>
<evidence type="ECO:0000313" key="5">
    <source>
        <dbReference type="Proteomes" id="UP000800092"/>
    </source>
</evidence>
<feature type="compositionally biased region" description="Polar residues" evidence="2">
    <location>
        <begin position="28"/>
        <end position="38"/>
    </location>
</feature>